<evidence type="ECO:0000313" key="4">
    <source>
        <dbReference type="Proteomes" id="UP001633002"/>
    </source>
</evidence>
<organism evidence="3 4">
    <name type="scientific">Riccia sorocarpa</name>
    <dbReference type="NCBI Taxonomy" id="122646"/>
    <lineage>
        <taxon>Eukaryota</taxon>
        <taxon>Viridiplantae</taxon>
        <taxon>Streptophyta</taxon>
        <taxon>Embryophyta</taxon>
        <taxon>Marchantiophyta</taxon>
        <taxon>Marchantiopsida</taxon>
        <taxon>Marchantiidae</taxon>
        <taxon>Marchantiales</taxon>
        <taxon>Ricciaceae</taxon>
        <taxon>Riccia</taxon>
    </lineage>
</organism>
<gene>
    <name evidence="3" type="ORF">R1sor_010637</name>
</gene>
<evidence type="ECO:0000313" key="3">
    <source>
        <dbReference type="EMBL" id="KAL3696561.1"/>
    </source>
</evidence>
<feature type="region of interest" description="Disordered" evidence="2">
    <location>
        <begin position="213"/>
        <end position="241"/>
    </location>
</feature>
<dbReference type="Proteomes" id="UP001633002">
    <property type="component" value="Unassembled WGS sequence"/>
</dbReference>
<dbReference type="EMBL" id="JBJQOH010000002">
    <property type="protein sequence ID" value="KAL3696561.1"/>
    <property type="molecule type" value="Genomic_DNA"/>
</dbReference>
<dbReference type="AlphaFoldDB" id="A0ABD3I014"/>
<feature type="region of interest" description="Disordered" evidence="2">
    <location>
        <begin position="438"/>
        <end position="457"/>
    </location>
</feature>
<accession>A0ABD3I014</accession>
<name>A0ABD3I014_9MARC</name>
<keyword evidence="1" id="KW-0175">Coiled coil</keyword>
<sequence>MAFIGRIYFRIRDYCDLVGGEVIEMGNLVANLVEIVDHRWFVEVKSKLKVDLEVQRSSVKQLKADLEVQRASVTELKADLEIERASVTELKADLETERASVMQLKADLETERASVMQLKADLETERVYITQLKERNETSEVDLEALRANLKLYLQTIVKFHDHEELREKKEECTKALKKAFDVQIQQSQAGNAEAEGSLKFFDNIKSNIYAERGSSAGDENRVQGGPENGRNVSTRGEEVLRDKKGKGKLSYTLTIPGSSRGTSVENSLLFEGSINLSPEDSNLNDGMGMMASAGEFDVDDEGEDNGMVDVNIELKMDERVEMDIEVVLSDSEGERRRETRRLSRQRRAALRRAELVQNPNNGAGRNEAALAANRRRALDIARSRAAHFAHFNAPDDVDGPNAVPVPSPSQQDREDWPGPWTVARNLVERRFAAAAARQEAAPPGATRPSLVNWKPSRTPDFTKSRVPPSLHRICLDKLCGDIDHVVSLEGVPDEDKKLIIQGLCALRKITPATTKLCVSASPTEVVIPDWTCLTEEDFIDTLSSRSLERLEALELTVCGRGITDHCLATICAKLA</sequence>
<keyword evidence="4" id="KW-1185">Reference proteome</keyword>
<protein>
    <submittedName>
        <fullName evidence="3">Uncharacterized protein</fullName>
    </submittedName>
</protein>
<feature type="region of interest" description="Disordered" evidence="2">
    <location>
        <begin position="392"/>
        <end position="419"/>
    </location>
</feature>
<proteinExistence type="predicted"/>
<feature type="coiled-coil region" evidence="1">
    <location>
        <begin position="59"/>
        <end position="183"/>
    </location>
</feature>
<evidence type="ECO:0000256" key="1">
    <source>
        <dbReference type="SAM" id="Coils"/>
    </source>
</evidence>
<evidence type="ECO:0000256" key="2">
    <source>
        <dbReference type="SAM" id="MobiDB-lite"/>
    </source>
</evidence>
<reference evidence="3 4" key="1">
    <citation type="submission" date="2024-09" db="EMBL/GenBank/DDBJ databases">
        <title>Chromosome-scale assembly of Riccia sorocarpa.</title>
        <authorList>
            <person name="Paukszto L."/>
        </authorList>
    </citation>
    <scope>NUCLEOTIDE SEQUENCE [LARGE SCALE GENOMIC DNA]</scope>
    <source>
        <strain evidence="3">LP-2024</strain>
        <tissue evidence="3">Aerial parts of the thallus</tissue>
    </source>
</reference>
<comment type="caution">
    <text evidence="3">The sequence shown here is derived from an EMBL/GenBank/DDBJ whole genome shotgun (WGS) entry which is preliminary data.</text>
</comment>